<evidence type="ECO:0000313" key="1">
    <source>
        <dbReference type="EMBL" id="GBO23954.1"/>
    </source>
</evidence>
<comment type="caution">
    <text evidence="1">The sequence shown here is derived from an EMBL/GenBank/DDBJ whole genome shotgun (WGS) entry which is preliminary data.</text>
</comment>
<reference evidence="1 2" key="1">
    <citation type="journal article" date="2019" name="Sci. Rep.">
        <title>Orb-weaving spider Araneus ventricosus genome elucidates the spidroin gene catalogue.</title>
        <authorList>
            <person name="Kono N."/>
            <person name="Nakamura H."/>
            <person name="Ohtoshi R."/>
            <person name="Moran D.A.P."/>
            <person name="Shinohara A."/>
            <person name="Yoshida Y."/>
            <person name="Fujiwara M."/>
            <person name="Mori M."/>
            <person name="Tomita M."/>
            <person name="Arakawa K."/>
        </authorList>
    </citation>
    <scope>NUCLEOTIDE SEQUENCE [LARGE SCALE GENOMIC DNA]</scope>
</reference>
<organism evidence="1 2">
    <name type="scientific">Araneus ventricosus</name>
    <name type="common">Orbweaver spider</name>
    <name type="synonym">Epeira ventricosa</name>
    <dbReference type="NCBI Taxonomy" id="182803"/>
    <lineage>
        <taxon>Eukaryota</taxon>
        <taxon>Metazoa</taxon>
        <taxon>Ecdysozoa</taxon>
        <taxon>Arthropoda</taxon>
        <taxon>Chelicerata</taxon>
        <taxon>Arachnida</taxon>
        <taxon>Araneae</taxon>
        <taxon>Araneomorphae</taxon>
        <taxon>Entelegynae</taxon>
        <taxon>Araneoidea</taxon>
        <taxon>Araneidae</taxon>
        <taxon>Araneus</taxon>
    </lineage>
</organism>
<dbReference type="AlphaFoldDB" id="A0A4Y2VI11"/>
<proteinExistence type="predicted"/>
<keyword evidence="2" id="KW-1185">Reference proteome</keyword>
<sequence>MEKEEYEEWMSIDENIPVAATLTYLEICQAVCEQGPAIKVDDSDSDEFVEENPPTNAEIIFTSFYEVSGGLVVRATAFYFYERGFDPRLGGVRSFVTILHRNRPRTRKDSNLMVGEKIRGGLVARSRLWGQRVLGSKPDSTEDPPCMWTRCKLNHTKVAENHLTRCAAESWKEAASSDDALVIMGPRFKIMRSVPKQPSCFF</sequence>
<accession>A0A4Y2VI11</accession>
<protein>
    <submittedName>
        <fullName evidence="1">Uncharacterized protein</fullName>
    </submittedName>
</protein>
<evidence type="ECO:0000313" key="2">
    <source>
        <dbReference type="Proteomes" id="UP000499080"/>
    </source>
</evidence>
<dbReference type="EMBL" id="BGPR01046972">
    <property type="protein sequence ID" value="GBO23954.1"/>
    <property type="molecule type" value="Genomic_DNA"/>
</dbReference>
<dbReference type="Proteomes" id="UP000499080">
    <property type="component" value="Unassembled WGS sequence"/>
</dbReference>
<gene>
    <name evidence="1" type="ORF">AVEN_182242_1</name>
</gene>
<name>A0A4Y2VI11_ARAVE</name>